<evidence type="ECO:0000313" key="1">
    <source>
        <dbReference type="EMBL" id="GAG95811.1"/>
    </source>
</evidence>
<comment type="caution">
    <text evidence="1">The sequence shown here is derived from an EMBL/GenBank/DDBJ whole genome shotgun (WGS) entry which is preliminary data.</text>
</comment>
<organism evidence="1">
    <name type="scientific">marine sediment metagenome</name>
    <dbReference type="NCBI Taxonomy" id="412755"/>
    <lineage>
        <taxon>unclassified sequences</taxon>
        <taxon>metagenomes</taxon>
        <taxon>ecological metagenomes</taxon>
    </lineage>
</organism>
<sequence length="288" mass="32554">APQIVYNYTDDMKLVFSEWNDTTATDNLKGYLYGDSGILGLSPIYTHVRYSKSNNLSIYTDGNQAYNDTSTKFNLTGLDADTQYWFRAWSFLPIGGWNSTGSNTVSNTTSPPPVLQLWNVTIRNNGIDYFIWLGSNTTAYNVSQQIDNFNDAGEYFGILGNDTWDVDNGSWMRYNALGGGINFSIKTFDVIQINLNDAPGTQVVNMYENYAWNYTNSKTYTWANGTKNYGFNYTGKMTESLSSLGTVNTSVGLETGEYIGHWNRTTFSWVFYIADLRITDDYLEQFAV</sequence>
<proteinExistence type="predicted"/>
<accession>X1DHA2</accession>
<protein>
    <submittedName>
        <fullName evidence="1">Uncharacterized protein</fullName>
    </submittedName>
</protein>
<dbReference type="EMBL" id="BART01022392">
    <property type="protein sequence ID" value="GAG95811.1"/>
    <property type="molecule type" value="Genomic_DNA"/>
</dbReference>
<name>X1DHA2_9ZZZZ</name>
<feature type="non-terminal residue" evidence="1">
    <location>
        <position position="288"/>
    </location>
</feature>
<feature type="non-terminal residue" evidence="1">
    <location>
        <position position="1"/>
    </location>
</feature>
<dbReference type="AlphaFoldDB" id="X1DHA2"/>
<gene>
    <name evidence="1" type="ORF">S01H4_40999</name>
</gene>
<reference evidence="1" key="1">
    <citation type="journal article" date="2014" name="Front. Microbiol.">
        <title>High frequency of phylogenetically diverse reductive dehalogenase-homologous genes in deep subseafloor sedimentary metagenomes.</title>
        <authorList>
            <person name="Kawai M."/>
            <person name="Futagami T."/>
            <person name="Toyoda A."/>
            <person name="Takaki Y."/>
            <person name="Nishi S."/>
            <person name="Hori S."/>
            <person name="Arai W."/>
            <person name="Tsubouchi T."/>
            <person name="Morono Y."/>
            <person name="Uchiyama I."/>
            <person name="Ito T."/>
            <person name="Fujiyama A."/>
            <person name="Inagaki F."/>
            <person name="Takami H."/>
        </authorList>
    </citation>
    <scope>NUCLEOTIDE SEQUENCE</scope>
    <source>
        <strain evidence="1">Expedition CK06-06</strain>
    </source>
</reference>